<name>A0ABV0FE66_9NEIS</name>
<comment type="caution">
    <text evidence="3">The sequence shown here is derived from an EMBL/GenBank/DDBJ whole genome shotgun (WGS) entry which is preliminary data.</text>
</comment>
<feature type="region of interest" description="Disordered" evidence="1">
    <location>
        <begin position="167"/>
        <end position="199"/>
    </location>
</feature>
<accession>A0ABV0FE66</accession>
<evidence type="ECO:0000313" key="3">
    <source>
        <dbReference type="EMBL" id="MEO2218378.1"/>
    </source>
</evidence>
<sequence length="1001" mass="105632">MATDVAWYRVGKISVQQGALTVSGQDTKWNGQANAGDILIGPDGKLYEIATVSDAALQLRTPYAGGNAAGQAYAIVRNFTGSPLGEVAAELAKMQRRWMVTLAGFRDVLLTDNDQAMLYDELGEGRQVMSWLAVSRGAREGLGAMEAARKVVVDNSADLIASRNAAAESEKNAAASEKAAKASQTAAKGSQDAAKASQGASATSEKNAAASAAAAAASAKAGGDSATAAAASAASISDVAQAVEEARKITGWAVRKGDPVRVNAANGYGVGLDVFSTGSGKLTAYGPKGDGALLDLDAIPADADQGSAIRMFRAVKTSGPAMVDMYAADGTNTLVHRMGVRGSDTYLHQEGGRVQIGRSGMPSRLDVVGQSRADTIRTGKGYPDKADGTTAGFAFGDDGDTGLFADAAGNNPQTGTSHLGLFIDNRKTFEVDLAGKIWTPAYGMLDNKFADRPYVDAAVAKIVDSAPDALNTLKELSAALNNDGNFANTIAGQLAKKLEAQDLAAYGMGGNAQNVGSGELTDKRPNGFYHAQSNAGKGVKGAPGNAANGMFTVNYLSDKWGVITYRAWGGEVYEARLENGTWSDWNRHWHTGNDGALLMYRQGLGKDVDLNTCRQNGWFWQGANANAATGSNYPWPVAGALSVLEQGSMTFQQYQTYHPDSTQLYIRSRYNERWGAWAKVWHDKNHGAGSGMDADTVDGLHAADLLALAGDQQVTGNKRFLAPLTSQPNGGPWRDWATDARWGGLQVACPLNQHAYTIWRATKEGKRQLAAFSVHAGGKDDAVALAALHLAGEGVSDTPYLWRGNDYLTAGIIEAGDKLLTGKLAGVMAKGDSSCSLEVRGLPGGQGDGQIAAAVFHLPGVWAVKLGLRNDGVFGLGGWSAEGWRWYVDTKTGDMTAAGNVTWFSDRRLKKDIRPIEDALAKIKRLNGYTFTRTDTGARQVGLIAQEVQAVQPEAVIEAADEAKTLTVAYGNLAGLFVEAMKEQQSHIERLEARIAQLEAV</sequence>
<keyword evidence="4" id="KW-1185">Reference proteome</keyword>
<dbReference type="EMBL" id="JBDOJC010000001">
    <property type="protein sequence ID" value="MEO2218378.1"/>
    <property type="molecule type" value="Genomic_DNA"/>
</dbReference>
<feature type="compositionally biased region" description="Low complexity" evidence="1">
    <location>
        <begin position="167"/>
        <end position="188"/>
    </location>
</feature>
<dbReference type="RefSeq" id="WP_347371215.1">
    <property type="nucleotide sequence ID" value="NZ_JBDOJC010000001.1"/>
</dbReference>
<feature type="domain" description="Peptidase S74" evidence="2">
    <location>
        <begin position="905"/>
        <end position="995"/>
    </location>
</feature>
<dbReference type="CDD" id="cd19958">
    <property type="entry name" value="pyocin_knob"/>
    <property type="match status" value="2"/>
</dbReference>
<reference evidence="3 4" key="1">
    <citation type="submission" date="2024-05" db="EMBL/GenBank/DDBJ databases">
        <authorList>
            <person name="De Oliveira J.P."/>
            <person name="Noriler S.A."/>
            <person name="De Oliveira A.G."/>
            <person name="Sipoli D.S."/>
        </authorList>
    </citation>
    <scope>NUCLEOTIDE SEQUENCE [LARGE SCALE GENOMIC DNA]</scope>
    <source>
        <strain evidence="3 4">LABIM189</strain>
    </source>
</reference>
<evidence type="ECO:0000259" key="2">
    <source>
        <dbReference type="PROSITE" id="PS51688"/>
    </source>
</evidence>
<protein>
    <submittedName>
        <fullName evidence="3">Pyocin knob domain-containing S74 family peptidase</fullName>
    </submittedName>
</protein>
<gene>
    <name evidence="3" type="ORF">ABGV49_15045</name>
</gene>
<evidence type="ECO:0000256" key="1">
    <source>
        <dbReference type="SAM" id="MobiDB-lite"/>
    </source>
</evidence>
<organism evidence="3 4">
    <name type="scientific">Chromobacterium vaccinii</name>
    <dbReference type="NCBI Taxonomy" id="1108595"/>
    <lineage>
        <taxon>Bacteria</taxon>
        <taxon>Pseudomonadati</taxon>
        <taxon>Pseudomonadota</taxon>
        <taxon>Betaproteobacteria</taxon>
        <taxon>Neisseriales</taxon>
        <taxon>Chromobacteriaceae</taxon>
        <taxon>Chromobacterium</taxon>
    </lineage>
</organism>
<dbReference type="Proteomes" id="UP001455709">
    <property type="component" value="Unassembled WGS sequence"/>
</dbReference>
<proteinExistence type="predicted"/>
<dbReference type="Pfam" id="PF13884">
    <property type="entry name" value="Peptidase_S74"/>
    <property type="match status" value="1"/>
</dbReference>
<dbReference type="InterPro" id="IPR030392">
    <property type="entry name" value="S74_ICA"/>
</dbReference>
<evidence type="ECO:0000313" key="4">
    <source>
        <dbReference type="Proteomes" id="UP001455709"/>
    </source>
</evidence>
<dbReference type="PROSITE" id="PS51688">
    <property type="entry name" value="ICA"/>
    <property type="match status" value="1"/>
</dbReference>